<dbReference type="InterPro" id="IPR003879">
    <property type="entry name" value="Butyrophylin_SPRY"/>
</dbReference>
<dbReference type="SMART" id="SM00184">
    <property type="entry name" value="RING"/>
    <property type="match status" value="1"/>
</dbReference>
<dbReference type="Pfam" id="PF00643">
    <property type="entry name" value="zf-B_box"/>
    <property type="match status" value="1"/>
</dbReference>
<dbReference type="PROSITE" id="PS00518">
    <property type="entry name" value="ZF_RING_1"/>
    <property type="match status" value="1"/>
</dbReference>
<dbReference type="Gene3D" id="3.30.160.60">
    <property type="entry name" value="Classic Zinc Finger"/>
    <property type="match status" value="1"/>
</dbReference>
<sequence>MPLGLGRRKKASPLVENEEGEPIRAGLHVPGMEDGGVLGLGEGATSEGLPPPHSSMRPRLIFHTQLAHGSPTGRIEGFSNVRELYAKIGEAFGIPPAEVMFCTLNTHKVDMDKLLGGQIGLEDFIFAHIKGQRKEIEVYKGEDALGLTITDNGAGYAFIKRIREGSVIHQIQVINVGDMIESINGHRLIGCRHYEVAKMLKELPKGKEFTIKLTEPLKAFDMIGQRSGGSRSGSGVQLGTGRGTLRLRSKGPATVEELPNAFEEKAIEKVDDLLESYMGIRDSELAATMVELGKDKKNPDEFAEALDETLGDFAFPDEFVFDVWGAIGDAKCPDYSVGSLQRGALLFPDSAVYQEPPPPPYHQEPAMAMRPRASSQPGKLSFFHSPKAASALRPRAMSSRSGSMLEEELSCPVCCDIFRDPVVLKCSHSFCRDCLQQFWNKKKARRECPVCRSKCSLTEPTVSLALKNVADTFLREQELRAAGTGGGPGRTGEQEVEERCITHGEVLKLFCLDDFEALCCVCHTSKKHQGHRVCPLEEGAQDLKAELKKDLIPLKKNLRCLYEAKQECDDTTVHIKNQTEATEKQMKEEFEQLREFLQKEETARMATLLKEDEEKKELARKKSENITRSIFTFSHAVIAIENEIGSSDALFLKNYANTKKRAQIPPNIPEKVWKDALINVAEHVGSLKYHVWEKMAELVQYTPITLDPNTAYPWLSLSSDLTCVTNSGCLQNVPDNPERFGHFVFLLGSEGFTSGRHAWEVEVGDKADWMLGVVKETIDRKGHISGCPEGGFWMIAHYEGEYSAMTRPSTPLHLQGELTRVRVQLDFDSGQVIFSNPVSMMPIYTFNDFFTEKIYPFFCPGANINGNNPNPLKICTAKVAVWNSATW</sequence>
<evidence type="ECO:0000256" key="2">
    <source>
        <dbReference type="ARBA" id="ARBA00022723"/>
    </source>
</evidence>
<dbReference type="PROSITE" id="PS50106">
    <property type="entry name" value="PDZ"/>
    <property type="match status" value="1"/>
</dbReference>
<keyword evidence="4" id="KW-0862">Zinc</keyword>
<keyword evidence="13" id="KW-1185">Reference proteome</keyword>
<dbReference type="SMART" id="SM00589">
    <property type="entry name" value="PRY"/>
    <property type="match status" value="1"/>
</dbReference>
<keyword evidence="3 5" id="KW-0863">Zinc-finger</keyword>
<dbReference type="InterPro" id="IPR055349">
    <property type="entry name" value="GH2_GIPC"/>
</dbReference>
<name>A0AAD6AWP1_9TELE</name>
<dbReference type="PANTHER" id="PTHR12259:SF4">
    <property type="entry name" value="PDZ DOMAIN-CONTAINING PROTEIN GIPC1"/>
    <property type="match status" value="1"/>
</dbReference>
<dbReference type="SMART" id="SM00449">
    <property type="entry name" value="SPRY"/>
    <property type="match status" value="1"/>
</dbReference>
<dbReference type="InterPro" id="IPR003613">
    <property type="entry name" value="Ubox_domain"/>
</dbReference>
<evidence type="ECO:0000256" key="1">
    <source>
        <dbReference type="ARBA" id="ARBA00009011"/>
    </source>
</evidence>
<organism evidence="12 13">
    <name type="scientific">Pogonophryne albipinna</name>
    <dbReference type="NCBI Taxonomy" id="1090488"/>
    <lineage>
        <taxon>Eukaryota</taxon>
        <taxon>Metazoa</taxon>
        <taxon>Chordata</taxon>
        <taxon>Craniata</taxon>
        <taxon>Vertebrata</taxon>
        <taxon>Euteleostomi</taxon>
        <taxon>Actinopterygii</taxon>
        <taxon>Neopterygii</taxon>
        <taxon>Teleostei</taxon>
        <taxon>Neoteleostei</taxon>
        <taxon>Acanthomorphata</taxon>
        <taxon>Eupercaria</taxon>
        <taxon>Perciformes</taxon>
        <taxon>Notothenioidei</taxon>
        <taxon>Pogonophryne</taxon>
    </lineage>
</organism>
<evidence type="ECO:0000313" key="13">
    <source>
        <dbReference type="Proteomes" id="UP001219934"/>
    </source>
</evidence>
<dbReference type="InterPro" id="IPR000315">
    <property type="entry name" value="Znf_B-box"/>
</dbReference>
<dbReference type="SMART" id="SM00336">
    <property type="entry name" value="BBOX"/>
    <property type="match status" value="1"/>
</dbReference>
<dbReference type="InterPro" id="IPR043136">
    <property type="entry name" value="B30.2/SPRY_sf"/>
</dbReference>
<protein>
    <submittedName>
        <fullName evidence="12">Uncharacterized protein</fullName>
    </submittedName>
</protein>
<dbReference type="FunFam" id="2.30.42.10:FF:000097">
    <property type="entry name" value="PDZ domain-containing protein GIPC1 isoform 1"/>
    <property type="match status" value="1"/>
</dbReference>
<keyword evidence="2" id="KW-0479">Metal-binding</keyword>
<comment type="caution">
    <text evidence="12">The sequence shown here is derived from an EMBL/GenBank/DDBJ whole genome shotgun (WGS) entry which is preliminary data.</text>
</comment>
<dbReference type="Pfam" id="PF13765">
    <property type="entry name" value="PRY"/>
    <property type="match status" value="1"/>
</dbReference>
<evidence type="ECO:0000259" key="11">
    <source>
        <dbReference type="PROSITE" id="PS50188"/>
    </source>
</evidence>
<dbReference type="InterPro" id="IPR001478">
    <property type="entry name" value="PDZ"/>
</dbReference>
<feature type="domain" description="RING-type" evidence="8">
    <location>
        <begin position="411"/>
        <end position="452"/>
    </location>
</feature>
<dbReference type="InterPro" id="IPR013320">
    <property type="entry name" value="ConA-like_dom_sf"/>
</dbReference>
<dbReference type="InterPro" id="IPR003877">
    <property type="entry name" value="SPRY_dom"/>
</dbReference>
<dbReference type="SUPFAM" id="SSF49899">
    <property type="entry name" value="Concanavalin A-like lectins/glucanases"/>
    <property type="match status" value="1"/>
</dbReference>
<dbReference type="SUPFAM" id="SSF57845">
    <property type="entry name" value="B-box zinc-binding domain"/>
    <property type="match status" value="1"/>
</dbReference>
<keyword evidence="6" id="KW-0175">Coiled coil</keyword>
<accession>A0AAD6AWP1</accession>
<evidence type="ECO:0000256" key="5">
    <source>
        <dbReference type="PROSITE-ProRule" id="PRU00024"/>
    </source>
</evidence>
<dbReference type="Pfam" id="PF13445">
    <property type="entry name" value="zf-RING_UBOX"/>
    <property type="match status" value="1"/>
</dbReference>
<evidence type="ECO:0000256" key="7">
    <source>
        <dbReference type="SAM" id="MobiDB-lite"/>
    </source>
</evidence>
<comment type="similarity">
    <text evidence="1">Belongs to the GIPC family.</text>
</comment>
<evidence type="ECO:0000256" key="3">
    <source>
        <dbReference type="ARBA" id="ARBA00022771"/>
    </source>
</evidence>
<dbReference type="PRINTS" id="PR01407">
    <property type="entry name" value="BUTYPHLNCDUF"/>
</dbReference>
<dbReference type="Proteomes" id="UP001219934">
    <property type="component" value="Unassembled WGS sequence"/>
</dbReference>
<dbReference type="SMART" id="SM00504">
    <property type="entry name" value="Ubox"/>
    <property type="match status" value="1"/>
</dbReference>
<feature type="compositionally biased region" description="Basic residues" evidence="7">
    <location>
        <begin position="1"/>
        <end position="11"/>
    </location>
</feature>
<gene>
    <name evidence="12" type="ORF">JOQ06_010748</name>
</gene>
<dbReference type="AlphaFoldDB" id="A0AAD6AWP1"/>
<dbReference type="Gene3D" id="3.30.40.10">
    <property type="entry name" value="Zinc/RING finger domain, C3HC4 (zinc finger)"/>
    <property type="match status" value="1"/>
</dbReference>
<dbReference type="CDD" id="cd23077">
    <property type="entry name" value="PDZ_GIPC1"/>
    <property type="match status" value="1"/>
</dbReference>
<dbReference type="Pfam" id="PF25082">
    <property type="entry name" value="GIPC1_GH2"/>
    <property type="match status" value="1"/>
</dbReference>
<feature type="coiled-coil region" evidence="6">
    <location>
        <begin position="583"/>
        <end position="629"/>
    </location>
</feature>
<dbReference type="Pfam" id="PF25083">
    <property type="entry name" value="GIPC1_GH1"/>
    <property type="match status" value="1"/>
</dbReference>
<dbReference type="PROSITE" id="PS50188">
    <property type="entry name" value="B302_SPRY"/>
    <property type="match status" value="1"/>
</dbReference>
<dbReference type="FunFam" id="2.60.120.920:FF:000004">
    <property type="entry name" value="Butyrophilin subfamily 1 member A1"/>
    <property type="match status" value="1"/>
</dbReference>
<feature type="domain" description="B box-type" evidence="10">
    <location>
        <begin position="495"/>
        <end position="536"/>
    </location>
</feature>
<evidence type="ECO:0000256" key="6">
    <source>
        <dbReference type="SAM" id="Coils"/>
    </source>
</evidence>
<dbReference type="Pfam" id="PF00622">
    <property type="entry name" value="SPRY"/>
    <property type="match status" value="1"/>
</dbReference>
<dbReference type="InterPro" id="IPR027370">
    <property type="entry name" value="Znf-RING_euk"/>
</dbReference>
<dbReference type="InterPro" id="IPR001841">
    <property type="entry name" value="Znf_RING"/>
</dbReference>
<evidence type="ECO:0000259" key="9">
    <source>
        <dbReference type="PROSITE" id="PS50106"/>
    </source>
</evidence>
<dbReference type="InterPro" id="IPR056814">
    <property type="entry name" value="GIPC1-3_GH1"/>
</dbReference>
<dbReference type="CDD" id="cd12893">
    <property type="entry name" value="SPRY_PRY_TRIM35"/>
    <property type="match status" value="1"/>
</dbReference>
<dbReference type="PROSITE" id="PS50119">
    <property type="entry name" value="ZF_BBOX"/>
    <property type="match status" value="1"/>
</dbReference>
<evidence type="ECO:0000313" key="12">
    <source>
        <dbReference type="EMBL" id="KAJ4932324.1"/>
    </source>
</evidence>
<dbReference type="Gene3D" id="2.60.120.920">
    <property type="match status" value="1"/>
</dbReference>
<dbReference type="GO" id="GO:0016567">
    <property type="term" value="P:protein ubiquitination"/>
    <property type="evidence" value="ECO:0007669"/>
    <property type="project" value="InterPro"/>
</dbReference>
<feature type="domain" description="B30.2/SPRY" evidence="11">
    <location>
        <begin position="684"/>
        <end position="881"/>
    </location>
</feature>
<feature type="region of interest" description="Disordered" evidence="7">
    <location>
        <begin position="1"/>
        <end position="28"/>
    </location>
</feature>
<evidence type="ECO:0000256" key="4">
    <source>
        <dbReference type="ARBA" id="ARBA00022833"/>
    </source>
</evidence>
<dbReference type="InterPro" id="IPR017907">
    <property type="entry name" value="Znf_RING_CS"/>
</dbReference>
<dbReference type="SMART" id="SM00228">
    <property type="entry name" value="PDZ"/>
    <property type="match status" value="1"/>
</dbReference>
<dbReference type="SUPFAM" id="SSF50156">
    <property type="entry name" value="PDZ domain-like"/>
    <property type="match status" value="1"/>
</dbReference>
<dbReference type="InterPro" id="IPR013083">
    <property type="entry name" value="Znf_RING/FYVE/PHD"/>
</dbReference>
<dbReference type="Gene3D" id="2.30.42.10">
    <property type="match status" value="1"/>
</dbReference>
<dbReference type="PROSITE" id="PS50089">
    <property type="entry name" value="ZF_RING_2"/>
    <property type="match status" value="1"/>
</dbReference>
<dbReference type="InterPro" id="IPR017379">
    <property type="entry name" value="GIPC1/2/3"/>
</dbReference>
<dbReference type="SUPFAM" id="SSF57850">
    <property type="entry name" value="RING/U-box"/>
    <property type="match status" value="1"/>
</dbReference>
<dbReference type="InterPro" id="IPR006574">
    <property type="entry name" value="PRY"/>
</dbReference>
<evidence type="ECO:0000259" key="8">
    <source>
        <dbReference type="PROSITE" id="PS50089"/>
    </source>
</evidence>
<dbReference type="EMBL" id="JAPTMU010000014">
    <property type="protein sequence ID" value="KAJ4932324.1"/>
    <property type="molecule type" value="Genomic_DNA"/>
</dbReference>
<feature type="domain" description="PDZ" evidence="9">
    <location>
        <begin position="135"/>
        <end position="215"/>
    </location>
</feature>
<dbReference type="CDD" id="cd21180">
    <property type="entry name" value="GH2_GIPC"/>
    <property type="match status" value="1"/>
</dbReference>
<dbReference type="InterPro" id="IPR001870">
    <property type="entry name" value="B30.2/SPRY"/>
</dbReference>
<reference evidence="12" key="1">
    <citation type="submission" date="2022-11" db="EMBL/GenBank/DDBJ databases">
        <title>Chromosome-level genome of Pogonophryne albipinna.</title>
        <authorList>
            <person name="Jo E."/>
        </authorList>
    </citation>
    <scope>NUCLEOTIDE SEQUENCE</scope>
    <source>
        <strain evidence="12">SGF0006</strain>
        <tissue evidence="12">Muscle</tissue>
    </source>
</reference>
<dbReference type="Pfam" id="PF00595">
    <property type="entry name" value="PDZ"/>
    <property type="match status" value="1"/>
</dbReference>
<dbReference type="GO" id="GO:0004842">
    <property type="term" value="F:ubiquitin-protein transferase activity"/>
    <property type="evidence" value="ECO:0007669"/>
    <property type="project" value="InterPro"/>
</dbReference>
<dbReference type="GO" id="GO:0008270">
    <property type="term" value="F:zinc ion binding"/>
    <property type="evidence" value="ECO:0007669"/>
    <property type="project" value="UniProtKB-KW"/>
</dbReference>
<evidence type="ECO:0000259" key="10">
    <source>
        <dbReference type="PROSITE" id="PS50119"/>
    </source>
</evidence>
<proteinExistence type="inferred from homology"/>
<dbReference type="InterPro" id="IPR036034">
    <property type="entry name" value="PDZ_sf"/>
</dbReference>
<dbReference type="PANTHER" id="PTHR12259">
    <property type="entry name" value="RGS-GAIP INTERACTING PROTEIN GIPC"/>
    <property type="match status" value="1"/>
</dbReference>